<feature type="chain" id="PRO_5035314784" description="Htaa domain-containing protein" evidence="1">
    <location>
        <begin position="28"/>
        <end position="354"/>
    </location>
</feature>
<dbReference type="RefSeq" id="WP_203902419.1">
    <property type="nucleotide sequence ID" value="NZ_BOPF01000023.1"/>
</dbReference>
<reference evidence="3" key="1">
    <citation type="submission" date="2021-01" db="EMBL/GenBank/DDBJ databases">
        <title>Whole genome shotgun sequence of Virgisporangium aliadipatigenens NBRC 105644.</title>
        <authorList>
            <person name="Komaki H."/>
            <person name="Tamura T."/>
        </authorList>
    </citation>
    <scope>NUCLEOTIDE SEQUENCE</scope>
    <source>
        <strain evidence="3">NBRC 105644</strain>
    </source>
</reference>
<dbReference type="InterPro" id="IPR006311">
    <property type="entry name" value="TAT_signal"/>
</dbReference>
<dbReference type="AlphaFoldDB" id="A0A8J3YNS9"/>
<proteinExistence type="predicted"/>
<feature type="signal peptide" evidence="1">
    <location>
        <begin position="1"/>
        <end position="27"/>
    </location>
</feature>
<evidence type="ECO:0000313" key="3">
    <source>
        <dbReference type="EMBL" id="GIJ48959.1"/>
    </source>
</evidence>
<name>A0A8J3YNS9_9ACTN</name>
<evidence type="ECO:0000259" key="2">
    <source>
        <dbReference type="Pfam" id="PF04213"/>
    </source>
</evidence>
<evidence type="ECO:0000313" key="4">
    <source>
        <dbReference type="Proteomes" id="UP000619260"/>
    </source>
</evidence>
<sequence length="354" mass="34010">MTQTRLRALVTGAATVALLAVGTPAVAAPATVDSGYLDWGFKASFRAYVNSGNGTPPIAASGGATINSNGTFRFPVTGGSYDADNGATSITYGGTVVFSHPAHFFKITLSNPSLVLNGATRVLKGDVVLETTGGGVPPVSVVQSDIATIGAGTPTVDGSTVTFTALSATLTEAGASAFNGFYSAGTALDAVSSAVTLAGGTDPGTPGGGTAQQELAVEIPNGPLSLSSTGGTVTLAGGSIGGTAAGALNPSTVSDLRGTNAGWNLVGQVEDFTGSAGTIGAANLGWTPTATAANGSAAVTPGATATGLNTGRTLCKAAAGASAGVFTCGGELSLAIPATAAPGAYTATLTLTLS</sequence>
<protein>
    <recommendedName>
        <fullName evidence="2">Htaa domain-containing protein</fullName>
    </recommendedName>
</protein>
<organism evidence="3 4">
    <name type="scientific">Virgisporangium aliadipatigenens</name>
    <dbReference type="NCBI Taxonomy" id="741659"/>
    <lineage>
        <taxon>Bacteria</taxon>
        <taxon>Bacillati</taxon>
        <taxon>Actinomycetota</taxon>
        <taxon>Actinomycetes</taxon>
        <taxon>Micromonosporales</taxon>
        <taxon>Micromonosporaceae</taxon>
        <taxon>Virgisporangium</taxon>
    </lineage>
</organism>
<dbReference type="Proteomes" id="UP000619260">
    <property type="component" value="Unassembled WGS sequence"/>
</dbReference>
<dbReference type="Pfam" id="PF04213">
    <property type="entry name" value="HtaA"/>
    <property type="match status" value="1"/>
</dbReference>
<dbReference type="EMBL" id="BOPF01000023">
    <property type="protein sequence ID" value="GIJ48959.1"/>
    <property type="molecule type" value="Genomic_DNA"/>
</dbReference>
<keyword evidence="4" id="KW-1185">Reference proteome</keyword>
<accession>A0A8J3YNS9</accession>
<comment type="caution">
    <text evidence="3">The sequence shown here is derived from an EMBL/GenBank/DDBJ whole genome shotgun (WGS) entry which is preliminary data.</text>
</comment>
<dbReference type="InterPro" id="IPR007331">
    <property type="entry name" value="Htaa"/>
</dbReference>
<feature type="domain" description="Htaa" evidence="2">
    <location>
        <begin position="35"/>
        <end position="192"/>
    </location>
</feature>
<gene>
    <name evidence="3" type="ORF">Val02_58450</name>
</gene>
<keyword evidence="1" id="KW-0732">Signal</keyword>
<dbReference type="PROSITE" id="PS51318">
    <property type="entry name" value="TAT"/>
    <property type="match status" value="1"/>
</dbReference>
<evidence type="ECO:0000256" key="1">
    <source>
        <dbReference type="SAM" id="SignalP"/>
    </source>
</evidence>